<proteinExistence type="inferred from homology"/>
<evidence type="ECO:0000256" key="3">
    <source>
        <dbReference type="ARBA" id="ARBA00023015"/>
    </source>
</evidence>
<reference evidence="10" key="1">
    <citation type="journal article" date="2019" name="Int. J. Syst. Evol. Microbiol.">
        <title>The Global Catalogue of Microorganisms (GCM) 10K type strain sequencing project: providing services to taxonomists for standard genome sequencing and annotation.</title>
        <authorList>
            <consortium name="The Broad Institute Genomics Platform"/>
            <consortium name="The Broad Institute Genome Sequencing Center for Infectious Disease"/>
            <person name="Wu L."/>
            <person name="Ma J."/>
        </authorList>
    </citation>
    <scope>NUCLEOTIDE SEQUENCE [LARGE SCALE GENOMIC DNA]</scope>
    <source>
        <strain evidence="10">JCM 4542</strain>
    </source>
</reference>
<accession>A0ABP6G1J5</accession>
<comment type="caution">
    <text evidence="9">The sequence shown here is derived from an EMBL/GenBank/DDBJ whole genome shotgun (WGS) entry which is preliminary data.</text>
</comment>
<feature type="region of interest" description="Disordered" evidence="7">
    <location>
        <begin position="245"/>
        <end position="272"/>
    </location>
</feature>
<evidence type="ECO:0000256" key="4">
    <source>
        <dbReference type="ARBA" id="ARBA00023125"/>
    </source>
</evidence>
<dbReference type="SMART" id="SM00862">
    <property type="entry name" value="Trans_reg_C"/>
    <property type="match status" value="1"/>
</dbReference>
<dbReference type="Gene3D" id="1.10.10.10">
    <property type="entry name" value="Winged helix-like DNA-binding domain superfamily/Winged helix DNA-binding domain"/>
    <property type="match status" value="1"/>
</dbReference>
<sequence length="602" mass="63037">MDFQILGQVAATAGGRAVALDGAKQRTVLAALLLAHGKVMPDERLTTLVWGWEPPATSTNQLYTYVSRLRTRLGADVALERVGAGYRLDIGDAPLDWDAFRRLAEAGRADLAAGRYEDAERHLAGALALWRGPALTGVTEHLAEAEGPRLEEARIAALEHHAEAALALGRHDELVPGLTRLVHRHPVRERLRCHLMTALFRSGRQADALAVYEQGRAVLAEELGIDPGPELRALHQAVLTGTVPPKQGAVRAGGPDGAQPCRPAGTAAHQPAGGTVPATLPAPPADFTGRENETAEVVAALRAGHTVVVTGAPGTGKSALALWTAAHLAGDFPDGLLHADLRTAHGTPREPAEVLGLFLGALGVGPDRLPATADERGQLYRTLLAGRRVLVVLDNAADDAQVRPLLPGAGPGRTLVTGVRASLAALEGAHLVRLGPLEPAAAVGLLAAVAGPARLAQDPEAAARIAEYCDRLPLALRIAGARLAARPHWPAARLAARLAPEDRRLGELRLGSLDVRTALRTELDRLPAPAGRAFAVLAAAGLERLDAADAAALLDTGPDEAEELLEELADAGLLEGWPLYGCAPLVRLLGRERHCAPALASF</sequence>
<feature type="domain" description="OmpR/PhoB-type" evidence="8">
    <location>
        <begin position="1"/>
        <end position="90"/>
    </location>
</feature>
<dbReference type="InterPro" id="IPR036388">
    <property type="entry name" value="WH-like_DNA-bd_sf"/>
</dbReference>
<protein>
    <recommendedName>
        <fullName evidence="8">OmpR/PhoB-type domain-containing protein</fullName>
    </recommendedName>
</protein>
<evidence type="ECO:0000256" key="2">
    <source>
        <dbReference type="ARBA" id="ARBA00023012"/>
    </source>
</evidence>
<dbReference type="InterPro" id="IPR005158">
    <property type="entry name" value="BTAD"/>
</dbReference>
<feature type="DNA-binding region" description="OmpR/PhoB-type" evidence="6">
    <location>
        <begin position="1"/>
        <end position="90"/>
    </location>
</feature>
<dbReference type="InterPro" id="IPR001867">
    <property type="entry name" value="OmpR/PhoB-type_DNA-bd"/>
</dbReference>
<dbReference type="PRINTS" id="PR00364">
    <property type="entry name" value="DISEASERSIST"/>
</dbReference>
<dbReference type="SUPFAM" id="SSF52540">
    <property type="entry name" value="P-loop containing nucleoside triphosphate hydrolases"/>
    <property type="match status" value="1"/>
</dbReference>
<keyword evidence="2" id="KW-0902">Two-component regulatory system</keyword>
<dbReference type="InterPro" id="IPR016032">
    <property type="entry name" value="Sig_transdc_resp-reg_C-effctor"/>
</dbReference>
<evidence type="ECO:0000256" key="1">
    <source>
        <dbReference type="ARBA" id="ARBA00005820"/>
    </source>
</evidence>
<dbReference type="Pfam" id="PF03704">
    <property type="entry name" value="BTAD"/>
    <property type="match status" value="1"/>
</dbReference>
<dbReference type="RefSeq" id="WP_344433793.1">
    <property type="nucleotide sequence ID" value="NZ_BAAASL010000004.1"/>
</dbReference>
<evidence type="ECO:0000313" key="10">
    <source>
        <dbReference type="Proteomes" id="UP001500886"/>
    </source>
</evidence>
<evidence type="ECO:0000313" key="9">
    <source>
        <dbReference type="EMBL" id="GAA2711334.1"/>
    </source>
</evidence>
<dbReference type="Proteomes" id="UP001500886">
    <property type="component" value="Unassembled WGS sequence"/>
</dbReference>
<evidence type="ECO:0000256" key="6">
    <source>
        <dbReference type="PROSITE-ProRule" id="PRU01091"/>
    </source>
</evidence>
<dbReference type="Gene3D" id="3.40.50.300">
    <property type="entry name" value="P-loop containing nucleotide triphosphate hydrolases"/>
    <property type="match status" value="1"/>
</dbReference>
<dbReference type="Gene3D" id="1.25.40.10">
    <property type="entry name" value="Tetratricopeptide repeat domain"/>
    <property type="match status" value="1"/>
</dbReference>
<dbReference type="EMBL" id="BAAASL010000004">
    <property type="protein sequence ID" value="GAA2711334.1"/>
    <property type="molecule type" value="Genomic_DNA"/>
</dbReference>
<comment type="similarity">
    <text evidence="1">Belongs to the AfsR/DnrI/RedD regulatory family.</text>
</comment>
<keyword evidence="3" id="KW-0805">Transcription regulation</keyword>
<dbReference type="SUPFAM" id="SSF48452">
    <property type="entry name" value="TPR-like"/>
    <property type="match status" value="1"/>
</dbReference>
<dbReference type="PANTHER" id="PTHR35807:SF1">
    <property type="entry name" value="TRANSCRIPTIONAL REGULATOR REDD"/>
    <property type="match status" value="1"/>
</dbReference>
<dbReference type="PANTHER" id="PTHR35807">
    <property type="entry name" value="TRANSCRIPTIONAL REGULATOR REDD-RELATED"/>
    <property type="match status" value="1"/>
</dbReference>
<organism evidence="9 10">
    <name type="scientific">Streptomyces luteosporeus</name>
    <dbReference type="NCBI Taxonomy" id="173856"/>
    <lineage>
        <taxon>Bacteria</taxon>
        <taxon>Bacillati</taxon>
        <taxon>Actinomycetota</taxon>
        <taxon>Actinomycetes</taxon>
        <taxon>Kitasatosporales</taxon>
        <taxon>Streptomycetaceae</taxon>
        <taxon>Streptomyces</taxon>
    </lineage>
</organism>
<dbReference type="InterPro" id="IPR051677">
    <property type="entry name" value="AfsR-DnrI-RedD_regulator"/>
</dbReference>
<keyword evidence="10" id="KW-1185">Reference proteome</keyword>
<dbReference type="CDD" id="cd15831">
    <property type="entry name" value="BTAD"/>
    <property type="match status" value="1"/>
</dbReference>
<dbReference type="Pfam" id="PF00486">
    <property type="entry name" value="Trans_reg_C"/>
    <property type="match status" value="1"/>
</dbReference>
<dbReference type="InterPro" id="IPR027417">
    <property type="entry name" value="P-loop_NTPase"/>
</dbReference>
<gene>
    <name evidence="9" type="ORF">GCM10010315_12930</name>
</gene>
<dbReference type="PROSITE" id="PS51755">
    <property type="entry name" value="OMPR_PHOB"/>
    <property type="match status" value="1"/>
</dbReference>
<keyword evidence="4 6" id="KW-0238">DNA-binding</keyword>
<name>A0ABP6G1J5_9ACTN</name>
<evidence type="ECO:0000256" key="7">
    <source>
        <dbReference type="SAM" id="MobiDB-lite"/>
    </source>
</evidence>
<dbReference type="InterPro" id="IPR011990">
    <property type="entry name" value="TPR-like_helical_dom_sf"/>
</dbReference>
<dbReference type="SMART" id="SM01043">
    <property type="entry name" value="BTAD"/>
    <property type="match status" value="1"/>
</dbReference>
<evidence type="ECO:0000256" key="5">
    <source>
        <dbReference type="ARBA" id="ARBA00023163"/>
    </source>
</evidence>
<evidence type="ECO:0000259" key="8">
    <source>
        <dbReference type="PROSITE" id="PS51755"/>
    </source>
</evidence>
<dbReference type="SUPFAM" id="SSF46894">
    <property type="entry name" value="C-terminal effector domain of the bipartite response regulators"/>
    <property type="match status" value="1"/>
</dbReference>
<keyword evidence="5" id="KW-0804">Transcription</keyword>